<evidence type="ECO:0000313" key="3">
    <source>
        <dbReference type="Proteomes" id="UP000565724"/>
    </source>
</evidence>
<evidence type="ECO:0000259" key="1">
    <source>
        <dbReference type="PROSITE" id="PS51186"/>
    </source>
</evidence>
<dbReference type="Pfam" id="PF00583">
    <property type="entry name" value="Acetyltransf_1"/>
    <property type="match status" value="1"/>
</dbReference>
<organism evidence="2 3">
    <name type="scientific">Cellulomonas humilata</name>
    <dbReference type="NCBI Taxonomy" id="144055"/>
    <lineage>
        <taxon>Bacteria</taxon>
        <taxon>Bacillati</taxon>
        <taxon>Actinomycetota</taxon>
        <taxon>Actinomycetes</taxon>
        <taxon>Micrococcales</taxon>
        <taxon>Cellulomonadaceae</taxon>
        <taxon>Cellulomonas</taxon>
    </lineage>
</organism>
<keyword evidence="2" id="KW-0808">Transferase</keyword>
<dbReference type="GO" id="GO:0016747">
    <property type="term" value="F:acyltransferase activity, transferring groups other than amino-acyl groups"/>
    <property type="evidence" value="ECO:0007669"/>
    <property type="project" value="InterPro"/>
</dbReference>
<dbReference type="RefSeq" id="WP_175347468.1">
    <property type="nucleotide sequence ID" value="NZ_JABMCI010000062.1"/>
</dbReference>
<name>A0A7Y6DWG8_9CELL</name>
<feature type="domain" description="N-acetyltransferase" evidence="1">
    <location>
        <begin position="154"/>
        <end position="308"/>
    </location>
</feature>
<dbReference type="Gene3D" id="3.40.630.30">
    <property type="match status" value="1"/>
</dbReference>
<sequence>MVQRRAALLDGRAGGRVLGDVDLESALAVCARDAVGSVLATARLEQAVGRTLRAAGGTLWGYEEDGELLAICFAGANMVPVVPVEDPRVLSRALDAFAGLARVQGRRCSSIVGPADAVLGLWGRLRYFWPAAREVRDDQPSMVIEHAPLVTADPRVRRSRPEEFDVVLPACVRMFTEEVGYSPVSGPGGPYETRVHGLIAQGRSFVRIDPSAPVSDRRLARRPAADVVFKAELGAVAGGVAQVQGVWVAPDRRGERLSEAGMAAVVQIARGEVAPLVSLYVNSYNERALAAYRAVGFRQVGTYATVLF</sequence>
<dbReference type="InterPro" id="IPR000182">
    <property type="entry name" value="GNAT_dom"/>
</dbReference>
<reference evidence="2 3" key="1">
    <citation type="submission" date="2020-05" db="EMBL/GenBank/DDBJ databases">
        <title>Genome Sequencing of Type Strains.</title>
        <authorList>
            <person name="Lemaire J.F."/>
            <person name="Inderbitzin P."/>
            <person name="Gregorio O.A."/>
            <person name="Collins S.B."/>
            <person name="Wespe N."/>
            <person name="Knight-Connoni V."/>
        </authorList>
    </citation>
    <scope>NUCLEOTIDE SEQUENCE [LARGE SCALE GENOMIC DNA]</scope>
    <source>
        <strain evidence="2 3">ATCC 25174</strain>
    </source>
</reference>
<protein>
    <submittedName>
        <fullName evidence="2">GNAT family N-acetyltransferase</fullName>
    </submittedName>
</protein>
<gene>
    <name evidence="2" type="ORF">HP550_09630</name>
</gene>
<proteinExistence type="predicted"/>
<dbReference type="InterPro" id="IPR016794">
    <property type="entry name" value="UCP21603_acetyltransf"/>
</dbReference>
<dbReference type="Proteomes" id="UP000565724">
    <property type="component" value="Unassembled WGS sequence"/>
</dbReference>
<dbReference type="InterPro" id="IPR016181">
    <property type="entry name" value="Acyl_CoA_acyltransferase"/>
</dbReference>
<dbReference type="AlphaFoldDB" id="A0A7Y6DWG8"/>
<evidence type="ECO:0000313" key="2">
    <source>
        <dbReference type="EMBL" id="NUU17511.1"/>
    </source>
</evidence>
<dbReference type="InterPro" id="IPR025289">
    <property type="entry name" value="DUF4081"/>
</dbReference>
<dbReference type="SUPFAM" id="SSF55729">
    <property type="entry name" value="Acyl-CoA N-acyltransferases (Nat)"/>
    <property type="match status" value="1"/>
</dbReference>
<dbReference type="PROSITE" id="PS51186">
    <property type="entry name" value="GNAT"/>
    <property type="match status" value="1"/>
</dbReference>
<dbReference type="EMBL" id="JABMCI010000062">
    <property type="protein sequence ID" value="NUU17511.1"/>
    <property type="molecule type" value="Genomic_DNA"/>
</dbReference>
<dbReference type="PIRSF" id="PIRSF021603">
    <property type="entry name" value="UCP21603_acetyltransf"/>
    <property type="match status" value="1"/>
</dbReference>
<comment type="caution">
    <text evidence="2">The sequence shown here is derived from an EMBL/GenBank/DDBJ whole genome shotgun (WGS) entry which is preliminary data.</text>
</comment>
<dbReference type="Pfam" id="PF13312">
    <property type="entry name" value="DUF4081"/>
    <property type="match status" value="1"/>
</dbReference>
<keyword evidence="3" id="KW-1185">Reference proteome</keyword>
<accession>A0A7Y6DWG8</accession>